<evidence type="ECO:0000313" key="2">
    <source>
        <dbReference type="EMBL" id="CEM51321.1"/>
    </source>
</evidence>
<feature type="compositionally biased region" description="Gly residues" evidence="1">
    <location>
        <begin position="426"/>
        <end position="437"/>
    </location>
</feature>
<feature type="non-terminal residue" evidence="2">
    <location>
        <position position="609"/>
    </location>
</feature>
<reference evidence="2" key="1">
    <citation type="submission" date="2014-11" db="EMBL/GenBank/DDBJ databases">
        <authorList>
            <person name="Otto D Thomas"/>
            <person name="Naeem Raeece"/>
        </authorList>
    </citation>
    <scope>NUCLEOTIDE SEQUENCE</scope>
</reference>
<feature type="compositionally biased region" description="Polar residues" evidence="1">
    <location>
        <begin position="83"/>
        <end position="104"/>
    </location>
</feature>
<protein>
    <submittedName>
        <fullName evidence="2">Uncharacterized protein</fullName>
    </submittedName>
</protein>
<feature type="region of interest" description="Disordered" evidence="1">
    <location>
        <begin position="426"/>
        <end position="453"/>
    </location>
</feature>
<dbReference type="EMBL" id="CDMZ01004912">
    <property type="protein sequence ID" value="CEM51321.1"/>
    <property type="molecule type" value="Genomic_DNA"/>
</dbReference>
<feature type="compositionally biased region" description="Pro residues" evidence="1">
    <location>
        <begin position="12"/>
        <end position="23"/>
    </location>
</feature>
<feature type="compositionally biased region" description="Low complexity" evidence="1">
    <location>
        <begin position="24"/>
        <end position="34"/>
    </location>
</feature>
<feature type="compositionally biased region" description="Basic and acidic residues" evidence="1">
    <location>
        <begin position="1"/>
        <end position="11"/>
    </location>
</feature>
<feature type="region of interest" description="Disordered" evidence="1">
    <location>
        <begin position="1"/>
        <end position="104"/>
    </location>
</feature>
<organism evidence="2">
    <name type="scientific">Chromera velia CCMP2878</name>
    <dbReference type="NCBI Taxonomy" id="1169474"/>
    <lineage>
        <taxon>Eukaryota</taxon>
        <taxon>Sar</taxon>
        <taxon>Alveolata</taxon>
        <taxon>Colpodellida</taxon>
        <taxon>Chromeraceae</taxon>
        <taxon>Chromera</taxon>
    </lineage>
</organism>
<dbReference type="AlphaFoldDB" id="A0A0G4I370"/>
<sequence>MVRMQTKEPPPKEPPLPPPPDPKPSAAAVDFTAAAEDKQRQTNEDTLSTPTRSKATRFDTPDPMERERPTHRPMDLSFLPGNSVASQRASMTSVATSKPRQSRGSIMTLVEELGGHPEKKSFPKGPPRKSVVLTNKFSPLAIGADVNLNLDISDDSDDDSAAGGAMSIARGMSRGLSMAFPESHRGTMTAPRSTRHLSMAPVFIANSNEGAVSRTRDTLGGAGPMRAGPFLLGGGANQQSKKEKEAASNRIPTGAADFHRQLMRGGTADRVRLLRQAAALRVRRLPVKTNWRQDCPKGKAFEVRPSGVLAWRNELSNLETSHEVVGQCLHPGGAARERFLVDPFGGEREKIGGLRRKDTRDGPDMDLETKERERAVTIFTEIGAAGNKGSWPLGLQVGGMIFTFAPGAPGGAFKVRGCFDSGSAGGANGETGNGDGGEIQSQQATTRGDRGESVVQRPLEFDMGFTPTEEKNGKVVMHSWRIQCRADGRVKLCIVDPASGQKWGRIFTAAFPFVIGSSGATGAVGLRRAHKANLSEADKARLDLDLRALAEKAVGYFGNLRIYAGDFENEQLARQSAREVEQTSPSLAEKVTGSPNSFWHLDMDGETKV</sequence>
<feature type="compositionally biased region" description="Basic and acidic residues" evidence="1">
    <location>
        <begin position="56"/>
        <end position="74"/>
    </location>
</feature>
<proteinExistence type="predicted"/>
<accession>A0A0G4I370</accession>
<evidence type="ECO:0000256" key="1">
    <source>
        <dbReference type="SAM" id="MobiDB-lite"/>
    </source>
</evidence>
<gene>
    <name evidence="2" type="ORF">Cvel_35298</name>
</gene>
<feature type="compositionally biased region" description="Polar residues" evidence="1">
    <location>
        <begin position="44"/>
        <end position="53"/>
    </location>
</feature>
<name>A0A0G4I370_9ALVE</name>